<reference evidence="2 3" key="1">
    <citation type="submission" date="2017-12" db="EMBL/GenBank/DDBJ databases">
        <title>Comparative genomics of Botrytis spp.</title>
        <authorList>
            <person name="Valero-Jimenez C.A."/>
            <person name="Tapia P."/>
            <person name="Veloso J."/>
            <person name="Silva-Moreno E."/>
            <person name="Staats M."/>
            <person name="Valdes J.H."/>
            <person name="Van Kan J.A.L."/>
        </authorList>
    </citation>
    <scope>NUCLEOTIDE SEQUENCE [LARGE SCALE GENOMIC DNA]</scope>
    <source>
        <strain evidence="2 3">Bp0003</strain>
    </source>
</reference>
<proteinExistence type="predicted"/>
<organism evidence="2 3">
    <name type="scientific">Botrytis paeoniae</name>
    <dbReference type="NCBI Taxonomy" id="278948"/>
    <lineage>
        <taxon>Eukaryota</taxon>
        <taxon>Fungi</taxon>
        <taxon>Dikarya</taxon>
        <taxon>Ascomycota</taxon>
        <taxon>Pezizomycotina</taxon>
        <taxon>Leotiomycetes</taxon>
        <taxon>Helotiales</taxon>
        <taxon>Sclerotiniaceae</taxon>
        <taxon>Botrytis</taxon>
    </lineage>
</organism>
<feature type="region of interest" description="Disordered" evidence="1">
    <location>
        <begin position="21"/>
        <end position="40"/>
    </location>
</feature>
<name>A0A4Z1EW41_9HELO</name>
<evidence type="ECO:0000313" key="2">
    <source>
        <dbReference type="EMBL" id="TGO16644.1"/>
    </source>
</evidence>
<comment type="caution">
    <text evidence="2">The sequence shown here is derived from an EMBL/GenBank/DDBJ whole genome shotgun (WGS) entry which is preliminary data.</text>
</comment>
<feature type="region of interest" description="Disordered" evidence="1">
    <location>
        <begin position="81"/>
        <end position="107"/>
    </location>
</feature>
<sequence>MTRDINDETESNCTVITAEDRFDPSISSPSPSVGGGDYLDSTYYDDDELPGFGSDSGVVKPASTLPLSKKAFPPALPVVKRTKAAPWSPVSSDQGDQEDQKYQGFEG</sequence>
<dbReference type="Proteomes" id="UP000297910">
    <property type="component" value="Unassembled WGS sequence"/>
</dbReference>
<gene>
    <name evidence="2" type="ORF">BPAE_0480g00010</name>
</gene>
<dbReference type="AlphaFoldDB" id="A0A4Z1EW41"/>
<keyword evidence="3" id="KW-1185">Reference proteome</keyword>
<accession>A0A4Z1EW41</accession>
<protein>
    <submittedName>
        <fullName evidence="2">Uncharacterized protein</fullName>
    </submittedName>
</protein>
<dbReference type="EMBL" id="PQXI01000478">
    <property type="protein sequence ID" value="TGO16644.1"/>
    <property type="molecule type" value="Genomic_DNA"/>
</dbReference>
<evidence type="ECO:0000313" key="3">
    <source>
        <dbReference type="Proteomes" id="UP000297910"/>
    </source>
</evidence>
<evidence type="ECO:0000256" key="1">
    <source>
        <dbReference type="SAM" id="MobiDB-lite"/>
    </source>
</evidence>